<accession>A0ABT3D0D7</accession>
<proteinExistence type="predicted"/>
<dbReference type="RefSeq" id="WP_264139811.1">
    <property type="nucleotide sequence ID" value="NZ_JAOYOD010000001.1"/>
</dbReference>
<dbReference type="InterPro" id="IPR008928">
    <property type="entry name" value="6-hairpin_glycosidase_sf"/>
</dbReference>
<dbReference type="Pfam" id="PF07470">
    <property type="entry name" value="Glyco_hydro_88"/>
    <property type="match status" value="1"/>
</dbReference>
<evidence type="ECO:0000256" key="1">
    <source>
        <dbReference type="ARBA" id="ARBA00022801"/>
    </source>
</evidence>
<evidence type="ECO:0000313" key="3">
    <source>
        <dbReference type="Proteomes" id="UP001300692"/>
    </source>
</evidence>
<keyword evidence="1 2" id="KW-0378">Hydrolase</keyword>
<dbReference type="Proteomes" id="UP001300692">
    <property type="component" value="Unassembled WGS sequence"/>
</dbReference>
<dbReference type="GO" id="GO:0016787">
    <property type="term" value="F:hydrolase activity"/>
    <property type="evidence" value="ECO:0007669"/>
    <property type="project" value="UniProtKB-KW"/>
</dbReference>
<protein>
    <submittedName>
        <fullName evidence="2">Glycoside hydrolase family 88 protein</fullName>
    </submittedName>
</protein>
<dbReference type="SUPFAM" id="SSF48208">
    <property type="entry name" value="Six-hairpin glycosidases"/>
    <property type="match status" value="1"/>
</dbReference>
<dbReference type="Gene3D" id="1.50.10.10">
    <property type="match status" value="1"/>
</dbReference>
<gene>
    <name evidence="2" type="ORF">N7U62_19730</name>
</gene>
<organism evidence="2 3">
    <name type="scientific">Reichenbachiella ulvae</name>
    <dbReference type="NCBI Taxonomy" id="2980104"/>
    <lineage>
        <taxon>Bacteria</taxon>
        <taxon>Pseudomonadati</taxon>
        <taxon>Bacteroidota</taxon>
        <taxon>Cytophagia</taxon>
        <taxon>Cytophagales</taxon>
        <taxon>Reichenbachiellaceae</taxon>
        <taxon>Reichenbachiella</taxon>
    </lineage>
</organism>
<evidence type="ECO:0000313" key="2">
    <source>
        <dbReference type="EMBL" id="MCV9388918.1"/>
    </source>
</evidence>
<sequence>MKTPISYITLAIVAILTLKGCQSPSNTLPTADKTLEIMQLTNQYFMDKWPDTGAPIVGRKTWPSHIWTRGVYYEGLMALYSVDPKDKYYDYAVSWSEAHDWSFRYGITTRNADNQCAGQTYLDLYEIDPQPQRIDSVKASIDSMMVTDKIDDWDWIDAIQMAMPVYSRLGRILKDSSYFERMYAMYDYSKNIEGENGLYNPEDGLWWRDADYDPPYTEPNGEDCYWSRGNGWVVAALVRVLEDIPADEPHRDEYLADLKAMLEAAVKVQREDGFWNASLHDPNNYGGPETTGTSLFVYGMAWGLNQNILDSATYHPVVTKAWNAMLDKAVHPDGFLGYVQSTGKEPSTGQPLSYDKVPDFEDYGLGCFLLAGSEVYKLSL</sequence>
<dbReference type="PANTHER" id="PTHR33886">
    <property type="entry name" value="UNSATURATED RHAMNOGALACTURONAN HYDROLASE (EUROFUNG)"/>
    <property type="match status" value="1"/>
</dbReference>
<name>A0ABT3D0D7_9BACT</name>
<reference evidence="2 3" key="1">
    <citation type="submission" date="2022-10" db="EMBL/GenBank/DDBJ databases">
        <title>Comparative genomics and taxonomic characterization of three novel marine species of genus Reichenbachiella exhibiting antioxidant and polysaccharide degradation activities.</title>
        <authorList>
            <person name="Muhammad N."/>
            <person name="Lee Y.-J."/>
            <person name="Ko J."/>
            <person name="Kim S.-G."/>
        </authorList>
    </citation>
    <scope>NUCLEOTIDE SEQUENCE [LARGE SCALE GENOMIC DNA]</scope>
    <source>
        <strain evidence="2 3">ABR2-5</strain>
    </source>
</reference>
<keyword evidence="3" id="KW-1185">Reference proteome</keyword>
<dbReference type="InterPro" id="IPR010905">
    <property type="entry name" value="Glyco_hydro_88"/>
</dbReference>
<dbReference type="EMBL" id="JAOYOD010000001">
    <property type="protein sequence ID" value="MCV9388918.1"/>
    <property type="molecule type" value="Genomic_DNA"/>
</dbReference>
<dbReference type="InterPro" id="IPR052043">
    <property type="entry name" value="PolySaccharide_Degr_Enz"/>
</dbReference>
<dbReference type="PANTHER" id="PTHR33886:SF8">
    <property type="entry name" value="UNSATURATED RHAMNOGALACTURONAN HYDROLASE (EUROFUNG)"/>
    <property type="match status" value="1"/>
</dbReference>
<comment type="caution">
    <text evidence="2">The sequence shown here is derived from an EMBL/GenBank/DDBJ whole genome shotgun (WGS) entry which is preliminary data.</text>
</comment>
<dbReference type="InterPro" id="IPR012341">
    <property type="entry name" value="6hp_glycosidase-like_sf"/>
</dbReference>